<keyword evidence="11 16" id="KW-0915">Sodium</keyword>
<comment type="subunit">
    <text evidence="16 17">Composed of six subunits; NqrA, NqrB, NqrC, NqrD, NqrE and NqrF.</text>
</comment>
<dbReference type="GO" id="GO:0010181">
    <property type="term" value="F:FMN binding"/>
    <property type="evidence" value="ECO:0007669"/>
    <property type="project" value="UniProtKB-UniRule"/>
</dbReference>
<dbReference type="SMART" id="SM00900">
    <property type="entry name" value="FMN_bind"/>
    <property type="match status" value="1"/>
</dbReference>
<evidence type="ECO:0000313" key="19">
    <source>
        <dbReference type="EMBL" id="GCC53533.1"/>
    </source>
</evidence>
<feature type="domain" description="FMN-binding" evidence="18">
    <location>
        <begin position="118"/>
        <end position="218"/>
    </location>
</feature>
<keyword evidence="15 16" id="KW-0739">Sodium transport</keyword>
<dbReference type="GO" id="GO:0016655">
    <property type="term" value="F:oxidoreductase activity, acting on NAD(P)H, quinone or similar compound as acceptor"/>
    <property type="evidence" value="ECO:0007669"/>
    <property type="project" value="UniProtKB-UniRule"/>
</dbReference>
<dbReference type="EMBL" id="BHXQ01000008">
    <property type="protein sequence ID" value="GCC53533.1"/>
    <property type="molecule type" value="Genomic_DNA"/>
</dbReference>
<keyword evidence="5 16" id="KW-0285">Flavoprotein</keyword>
<keyword evidence="14 16" id="KW-0472">Membrane</keyword>
<keyword evidence="2 16" id="KW-1003">Cell membrane</keyword>
<keyword evidence="3" id="KW-0997">Cell inner membrane</keyword>
<keyword evidence="6 16" id="KW-0288">FMN</keyword>
<protein>
    <recommendedName>
        <fullName evidence="16 17">Na(+)-translocating NADH-quinone reductase subunit C</fullName>
        <shortName evidence="16 17">Na(+)-NQR subunit C</shortName>
        <shortName evidence="16 17">Na(+)-translocating NQR subunit C</shortName>
        <ecNumber evidence="16 17">7.2.1.1</ecNumber>
    </recommendedName>
    <alternativeName>
        <fullName evidence="16 17">NQR complex subunit C</fullName>
    </alternativeName>
    <alternativeName>
        <fullName evidence="16 17">NQR-1 subunit C</fullName>
    </alternativeName>
</protein>
<keyword evidence="20" id="KW-1185">Reference proteome</keyword>
<evidence type="ECO:0000256" key="2">
    <source>
        <dbReference type="ARBA" id="ARBA00022475"/>
    </source>
</evidence>
<dbReference type="PANTHER" id="PTHR37838">
    <property type="entry name" value="NA(+)-TRANSLOCATING NADH-QUINONE REDUCTASE SUBUNIT C"/>
    <property type="match status" value="1"/>
</dbReference>
<evidence type="ECO:0000313" key="20">
    <source>
        <dbReference type="Proteomes" id="UP000288227"/>
    </source>
</evidence>
<evidence type="ECO:0000256" key="7">
    <source>
        <dbReference type="ARBA" id="ARBA00022692"/>
    </source>
</evidence>
<evidence type="ECO:0000256" key="1">
    <source>
        <dbReference type="ARBA" id="ARBA00022448"/>
    </source>
</evidence>
<evidence type="ECO:0000256" key="13">
    <source>
        <dbReference type="ARBA" id="ARBA00023075"/>
    </source>
</evidence>
<dbReference type="PANTHER" id="PTHR37838:SF1">
    <property type="entry name" value="NA(+)-TRANSLOCATING NADH-QUINONE REDUCTASE SUBUNIT C"/>
    <property type="match status" value="1"/>
</dbReference>
<feature type="modified residue" description="FMN phosphoryl threonine" evidence="16">
    <location>
        <position position="201"/>
    </location>
</feature>
<keyword evidence="7 16" id="KW-0812">Transmembrane</keyword>
<evidence type="ECO:0000256" key="9">
    <source>
        <dbReference type="ARBA" id="ARBA00022989"/>
    </source>
</evidence>
<comment type="catalytic activity">
    <reaction evidence="16 17">
        <text>a ubiquinone + n Na(+)(in) + NADH + H(+) = a ubiquinol + n Na(+)(out) + NAD(+)</text>
        <dbReference type="Rhea" id="RHEA:47748"/>
        <dbReference type="Rhea" id="RHEA-COMP:9565"/>
        <dbReference type="Rhea" id="RHEA-COMP:9566"/>
        <dbReference type="ChEBI" id="CHEBI:15378"/>
        <dbReference type="ChEBI" id="CHEBI:16389"/>
        <dbReference type="ChEBI" id="CHEBI:17976"/>
        <dbReference type="ChEBI" id="CHEBI:29101"/>
        <dbReference type="ChEBI" id="CHEBI:57540"/>
        <dbReference type="ChEBI" id="CHEBI:57945"/>
        <dbReference type="EC" id="7.2.1.1"/>
    </reaction>
</comment>
<dbReference type="EC" id="7.2.1.1" evidence="16 17"/>
<accession>A0A401UF66</accession>
<evidence type="ECO:0000256" key="5">
    <source>
        <dbReference type="ARBA" id="ARBA00022630"/>
    </source>
</evidence>
<keyword evidence="9 16" id="KW-1133">Transmembrane helix</keyword>
<evidence type="ECO:0000256" key="8">
    <source>
        <dbReference type="ARBA" id="ARBA00022967"/>
    </source>
</evidence>
<evidence type="ECO:0000256" key="10">
    <source>
        <dbReference type="ARBA" id="ARBA00023027"/>
    </source>
</evidence>
<dbReference type="PIRSF" id="PIRSF009437">
    <property type="entry name" value="NQR-1_subunit_C"/>
    <property type="match status" value="1"/>
</dbReference>
<evidence type="ECO:0000256" key="12">
    <source>
        <dbReference type="ARBA" id="ARBA00023065"/>
    </source>
</evidence>
<comment type="function">
    <text evidence="16">NQR complex catalyzes the reduction of ubiquinone-1 to ubiquinol by two successive reactions, coupled with the transport of Na(+) ions from the cytoplasm to the periplasm. NqrA to NqrE are probably involved in the second step, the conversion of ubisemiquinone to ubiquinol.</text>
</comment>
<keyword evidence="8 16" id="KW-1278">Translocase</keyword>
<evidence type="ECO:0000256" key="3">
    <source>
        <dbReference type="ARBA" id="ARBA00022519"/>
    </source>
</evidence>
<evidence type="ECO:0000256" key="4">
    <source>
        <dbReference type="ARBA" id="ARBA00022553"/>
    </source>
</evidence>
<dbReference type="GO" id="GO:0005886">
    <property type="term" value="C:plasma membrane"/>
    <property type="evidence" value="ECO:0007669"/>
    <property type="project" value="UniProtKB-SubCell"/>
</dbReference>
<dbReference type="Proteomes" id="UP000288227">
    <property type="component" value="Unassembled WGS sequence"/>
</dbReference>
<dbReference type="Pfam" id="PF04205">
    <property type="entry name" value="FMN_bind"/>
    <property type="match status" value="1"/>
</dbReference>
<evidence type="ECO:0000256" key="16">
    <source>
        <dbReference type="HAMAP-Rule" id="MF_00427"/>
    </source>
</evidence>
<evidence type="ECO:0000256" key="6">
    <source>
        <dbReference type="ARBA" id="ARBA00022643"/>
    </source>
</evidence>
<keyword evidence="13 16" id="KW-0830">Ubiquinone</keyword>
<dbReference type="InterPro" id="IPR010204">
    <property type="entry name" value="NqrC"/>
</dbReference>
<sequence>MYAAILTVVCGGLLAFASESLKEKQQENIALEQKENILSTVMVLKDEDNASEIYNKRVKAFVVDYSGNVVEGKRATDIDVVAEYKKPAKERLLPVYEFRSETDSNKIENVVLPLHGFGLWDRIWGYVALQADFNTIQGMVFQHKGETPGLGARIASEEIQDRYKGKEVFEGEQIASVEMMKGEGNDYASQEHKVDGMSGATLTAKGVNNMLKDYLVCYENYIKKTKTTTVL</sequence>
<dbReference type="GO" id="GO:0006814">
    <property type="term" value="P:sodium ion transport"/>
    <property type="evidence" value="ECO:0007669"/>
    <property type="project" value="UniProtKB-UniRule"/>
</dbReference>
<dbReference type="NCBIfam" id="TIGR01938">
    <property type="entry name" value="nqrC"/>
    <property type="match status" value="1"/>
</dbReference>
<keyword evidence="12 16" id="KW-0406">Ion transport</keyword>
<evidence type="ECO:0000256" key="17">
    <source>
        <dbReference type="PIRNR" id="PIRNR009437"/>
    </source>
</evidence>
<organism evidence="19 20">
    <name type="scientific">Chryseotalea sanaruensis</name>
    <dbReference type="NCBI Taxonomy" id="2482724"/>
    <lineage>
        <taxon>Bacteria</taxon>
        <taxon>Pseudomonadati</taxon>
        <taxon>Bacteroidota</taxon>
        <taxon>Cytophagia</taxon>
        <taxon>Cytophagales</taxon>
        <taxon>Chryseotaleaceae</taxon>
        <taxon>Chryseotalea</taxon>
    </lineage>
</organism>
<dbReference type="AlphaFoldDB" id="A0A401UF66"/>
<comment type="subcellular location">
    <subcellularLocation>
        <location evidence="16">Cell membrane</location>
        <topology evidence="16">Single-pass membrane protein</topology>
    </subcellularLocation>
</comment>
<dbReference type="InterPro" id="IPR007329">
    <property type="entry name" value="FMN-bd"/>
</dbReference>
<comment type="similarity">
    <text evidence="16 17">Belongs to the NqrC family.</text>
</comment>
<gene>
    <name evidence="16 19" type="primary">nqrC</name>
    <name evidence="19" type="ORF">SanaruYs_37780</name>
</gene>
<evidence type="ECO:0000256" key="14">
    <source>
        <dbReference type="ARBA" id="ARBA00023136"/>
    </source>
</evidence>
<name>A0A401UF66_9BACT</name>
<evidence type="ECO:0000259" key="18">
    <source>
        <dbReference type="SMART" id="SM00900"/>
    </source>
</evidence>
<comment type="caution">
    <text evidence="19">The sequence shown here is derived from an EMBL/GenBank/DDBJ whole genome shotgun (WGS) entry which is preliminary data.</text>
</comment>
<proteinExistence type="inferred from homology"/>
<keyword evidence="10 16" id="KW-0520">NAD</keyword>
<keyword evidence="4 16" id="KW-0597">Phosphoprotein</keyword>
<comment type="caution">
    <text evidence="16">Lacks conserved residue(s) required for the propagation of feature annotation.</text>
</comment>
<keyword evidence="1 16" id="KW-0813">Transport</keyword>
<dbReference type="HAMAP" id="MF_00427">
    <property type="entry name" value="NqrC"/>
    <property type="match status" value="1"/>
</dbReference>
<evidence type="ECO:0000256" key="11">
    <source>
        <dbReference type="ARBA" id="ARBA00023053"/>
    </source>
</evidence>
<comment type="cofactor">
    <cofactor evidence="16 17">
        <name>FMN</name>
        <dbReference type="ChEBI" id="CHEBI:58210"/>
    </cofactor>
</comment>
<reference evidence="19 20" key="1">
    <citation type="submission" date="2018-11" db="EMBL/GenBank/DDBJ databases">
        <title>Chryseotalea sanarue gen. nov., sp., nov., a member of the family Cytophagaceae, isolated from a brackish lake in Hamamatsu Japan.</title>
        <authorList>
            <person name="Maejima Y."/>
            <person name="Iino T."/>
            <person name="Muraguchi Y."/>
            <person name="Fukuda K."/>
            <person name="Ohkuma M."/>
            <person name="Moriuchi R."/>
            <person name="Dohra H."/>
            <person name="Kimbara K."/>
            <person name="Shintani M."/>
        </authorList>
    </citation>
    <scope>NUCLEOTIDE SEQUENCE [LARGE SCALE GENOMIC DNA]</scope>
    <source>
        <strain evidence="19 20">Ys</strain>
    </source>
</reference>
<evidence type="ECO:0000256" key="15">
    <source>
        <dbReference type="ARBA" id="ARBA00023201"/>
    </source>
</evidence>